<evidence type="ECO:0000313" key="2">
    <source>
        <dbReference type="Proteomes" id="UP000564644"/>
    </source>
</evidence>
<dbReference type="InterPro" id="IPR025534">
    <property type="entry name" value="DUF4420"/>
</dbReference>
<name>A0A7X0SQ06_9BACL</name>
<accession>A0A7X0SQ06</accession>
<sequence length="313" mass="35268">MTITPESLQRQWDSIKYRDGGFLQVDIKHPLEWHIGFQSISQKTLLLVSDIEIGDVISSKSMAVSRRRRESDNRWTLSFELLRDEQESVFAILCSDIVAHSQSASNKKEALALVISRYKQWSRLLESQKSGLMDEHSRKGLIGELIFLSNRLDTSDSALTTVHGWIGADGADQDFAYADGWIEVKSVGASATSVTISSLEQLGCNDYGDLVIMRIDKTAPEKNGSFSLNDIVRQICDQLSGDSDALDIFRSKLAAYGYIDLQAYSEQKYFCSGTQCYSVNETFPRMTKKTVPPQIISLHYELNLPSLQDWQKE</sequence>
<dbReference type="EMBL" id="JACJVO010000032">
    <property type="protein sequence ID" value="MBB6734045.1"/>
    <property type="molecule type" value="Genomic_DNA"/>
</dbReference>
<evidence type="ECO:0000313" key="1">
    <source>
        <dbReference type="EMBL" id="MBB6734045.1"/>
    </source>
</evidence>
<gene>
    <name evidence="1" type="ORF">H7C18_24290</name>
</gene>
<comment type="caution">
    <text evidence="1">The sequence shown here is derived from an EMBL/GenBank/DDBJ whole genome shotgun (WGS) entry which is preliminary data.</text>
</comment>
<dbReference type="Pfam" id="PF14390">
    <property type="entry name" value="DUF4420"/>
    <property type="match status" value="1"/>
</dbReference>
<protein>
    <submittedName>
        <fullName evidence="1">PD-(D/E)XK motif protein</fullName>
    </submittedName>
</protein>
<keyword evidence="2" id="KW-1185">Reference proteome</keyword>
<reference evidence="1 2" key="1">
    <citation type="submission" date="2020-08" db="EMBL/GenBank/DDBJ databases">
        <title>Cohnella phylogeny.</title>
        <authorList>
            <person name="Dunlap C."/>
        </authorList>
    </citation>
    <scope>NUCLEOTIDE SEQUENCE [LARGE SCALE GENOMIC DNA]</scope>
    <source>
        <strain evidence="1 2">CBP 2801</strain>
    </source>
</reference>
<dbReference type="Proteomes" id="UP000564644">
    <property type="component" value="Unassembled WGS sequence"/>
</dbReference>
<dbReference type="RefSeq" id="WP_185131707.1">
    <property type="nucleotide sequence ID" value="NZ_JACJVO010000032.1"/>
</dbReference>
<organism evidence="1 2">
    <name type="scientific">Cohnella zeiphila</name>
    <dbReference type="NCBI Taxonomy" id="2761120"/>
    <lineage>
        <taxon>Bacteria</taxon>
        <taxon>Bacillati</taxon>
        <taxon>Bacillota</taxon>
        <taxon>Bacilli</taxon>
        <taxon>Bacillales</taxon>
        <taxon>Paenibacillaceae</taxon>
        <taxon>Cohnella</taxon>
    </lineage>
</organism>
<dbReference type="AlphaFoldDB" id="A0A7X0SQ06"/>
<proteinExistence type="predicted"/>